<dbReference type="Proteomes" id="UP000237925">
    <property type="component" value="Chromosome"/>
</dbReference>
<reference evidence="1 2" key="1">
    <citation type="submission" date="2018-03" db="EMBL/GenBank/DDBJ databases">
        <title>Genome sequencing of Melaminivora sp.</title>
        <authorList>
            <person name="Kim S.-J."/>
            <person name="Heo J."/>
            <person name="Ahn J.-H."/>
            <person name="Kwon S.-W."/>
        </authorList>
    </citation>
    <scope>NUCLEOTIDE SEQUENCE [LARGE SCALE GENOMIC DNA]</scope>
    <source>
        <strain evidence="1 2">SC2-9</strain>
    </source>
</reference>
<evidence type="ECO:0000313" key="2">
    <source>
        <dbReference type="Proteomes" id="UP000237925"/>
    </source>
</evidence>
<dbReference type="RefSeq" id="WP_106684215.1">
    <property type="nucleotide sequence ID" value="NZ_CP027667.1"/>
</dbReference>
<dbReference type="KEGG" id="mela:C6568_11365"/>
<dbReference type="EMBL" id="CP027667">
    <property type="protein sequence ID" value="AVO49786.1"/>
    <property type="molecule type" value="Genomic_DNA"/>
</dbReference>
<sequence>MTATPVVHPRTLLGAARLLLSPGQEPAQQHLQARAARALGYHAHARSLWEALAAGGDADALRQLACMADGGAAGAAPRRALPASAGAWGE</sequence>
<organism evidence="1 2">
    <name type="scientific">Melaminivora suipulveris</name>
    <dbReference type="NCBI Taxonomy" id="2109913"/>
    <lineage>
        <taxon>Bacteria</taxon>
        <taxon>Pseudomonadati</taxon>
        <taxon>Pseudomonadota</taxon>
        <taxon>Betaproteobacteria</taxon>
        <taxon>Burkholderiales</taxon>
        <taxon>Comamonadaceae</taxon>
        <taxon>Melaminivora</taxon>
    </lineage>
</organism>
<name>A0A2R3QDD0_9BURK</name>
<protein>
    <submittedName>
        <fullName evidence="1">Uncharacterized protein</fullName>
    </submittedName>
</protein>
<gene>
    <name evidence="1" type="ORF">C6568_11365</name>
</gene>
<dbReference type="AlphaFoldDB" id="A0A2R3QDD0"/>
<accession>A0A2R3QDD0</accession>
<evidence type="ECO:0000313" key="1">
    <source>
        <dbReference type="EMBL" id="AVO49786.1"/>
    </source>
</evidence>
<keyword evidence="2" id="KW-1185">Reference proteome</keyword>
<proteinExistence type="predicted"/>